<dbReference type="SUPFAM" id="SSF55347">
    <property type="entry name" value="Glyceraldehyde-3-phosphate dehydrogenase-like, C-terminal domain"/>
    <property type="match status" value="1"/>
</dbReference>
<dbReference type="InterPro" id="IPR019796">
    <property type="entry name" value="G6P_DH_AS"/>
</dbReference>
<evidence type="ECO:0000256" key="3">
    <source>
        <dbReference type="ARBA" id="ARBA00013019"/>
    </source>
</evidence>
<dbReference type="Proteomes" id="UP000095280">
    <property type="component" value="Unplaced"/>
</dbReference>
<keyword evidence="6" id="KW-0560">Oxidoreductase</keyword>
<evidence type="ECO:0000256" key="5">
    <source>
        <dbReference type="ARBA" id="ARBA00022857"/>
    </source>
</evidence>
<feature type="domain" description="Glucose-6-phosphate dehydrogenase C-terminal" evidence="10">
    <location>
        <begin position="190"/>
        <end position="239"/>
    </location>
</feature>
<dbReference type="InterPro" id="IPR001282">
    <property type="entry name" value="G6P_DH"/>
</dbReference>
<protein>
    <recommendedName>
        <fullName evidence="3">glucose-6-phosphate dehydrogenase (NADP(+))</fullName>
        <ecNumber evidence="3">1.1.1.49</ecNumber>
    </recommendedName>
</protein>
<dbReference type="GO" id="GO:0009051">
    <property type="term" value="P:pentose-phosphate shunt, oxidative branch"/>
    <property type="evidence" value="ECO:0007669"/>
    <property type="project" value="TreeGrafter"/>
</dbReference>
<dbReference type="Pfam" id="PF02781">
    <property type="entry name" value="G6PD_C"/>
    <property type="match status" value="3"/>
</dbReference>
<evidence type="ECO:0000256" key="4">
    <source>
        <dbReference type="ARBA" id="ARBA00022526"/>
    </source>
</evidence>
<dbReference type="AlphaFoldDB" id="A0A1I8F9D8"/>
<comment type="catalytic activity">
    <reaction evidence="8">
        <text>D-glucose 6-phosphate + NADP(+) = 6-phospho-D-glucono-1,5-lactone + NADPH + H(+)</text>
        <dbReference type="Rhea" id="RHEA:15841"/>
        <dbReference type="ChEBI" id="CHEBI:15378"/>
        <dbReference type="ChEBI" id="CHEBI:57783"/>
        <dbReference type="ChEBI" id="CHEBI:57955"/>
        <dbReference type="ChEBI" id="CHEBI:58349"/>
        <dbReference type="ChEBI" id="CHEBI:61548"/>
        <dbReference type="EC" id="1.1.1.49"/>
    </reaction>
    <physiologicalReaction direction="left-to-right" evidence="8">
        <dbReference type="Rhea" id="RHEA:15842"/>
    </physiologicalReaction>
</comment>
<keyword evidence="4" id="KW-0313">Glucose metabolism</keyword>
<dbReference type="GO" id="GO:0004345">
    <property type="term" value="F:glucose-6-phosphate dehydrogenase activity"/>
    <property type="evidence" value="ECO:0007669"/>
    <property type="project" value="UniProtKB-EC"/>
</dbReference>
<keyword evidence="7" id="KW-0119">Carbohydrate metabolism</keyword>
<comment type="pathway">
    <text evidence="1">Carbohydrate degradation; pentose phosphate pathway; D-ribulose 5-phosphate from D-glucose 6-phosphate (oxidative stage): step 1/3.</text>
</comment>
<dbReference type="UniPathway" id="UPA00115"/>
<dbReference type="GO" id="GO:0006006">
    <property type="term" value="P:glucose metabolic process"/>
    <property type="evidence" value="ECO:0007669"/>
    <property type="project" value="UniProtKB-KW"/>
</dbReference>
<evidence type="ECO:0000313" key="12">
    <source>
        <dbReference type="WBParaSite" id="maker-unitig_24961-snap-gene-0.1-mRNA-1"/>
    </source>
</evidence>
<name>A0A1I8F9D8_9PLAT</name>
<evidence type="ECO:0000256" key="8">
    <source>
        <dbReference type="ARBA" id="ARBA00047696"/>
    </source>
</evidence>
<accession>A0A1I8F9D8</accession>
<evidence type="ECO:0000256" key="1">
    <source>
        <dbReference type="ARBA" id="ARBA00004937"/>
    </source>
</evidence>
<feature type="domain" description="Glucose-6-phosphate dehydrogenase C-terminal" evidence="10">
    <location>
        <begin position="112"/>
        <end position="163"/>
    </location>
</feature>
<evidence type="ECO:0000256" key="7">
    <source>
        <dbReference type="ARBA" id="ARBA00023277"/>
    </source>
</evidence>
<dbReference type="InterPro" id="IPR022675">
    <property type="entry name" value="G6P_DH_C"/>
</dbReference>
<feature type="domain" description="Glucose-6-phosphate dehydrogenase C-terminal" evidence="10">
    <location>
        <begin position="252"/>
        <end position="324"/>
    </location>
</feature>
<keyword evidence="11" id="KW-1185">Reference proteome</keyword>
<dbReference type="PROSITE" id="PS00069">
    <property type="entry name" value="G6P_DEHYDROGENASE"/>
    <property type="match status" value="1"/>
</dbReference>
<dbReference type="InterPro" id="IPR036291">
    <property type="entry name" value="NAD(P)-bd_dom_sf"/>
</dbReference>
<dbReference type="PANTHER" id="PTHR23429">
    <property type="entry name" value="GLUCOSE-6-PHOSPHATE 1-DEHYDROGENASE G6PD"/>
    <property type="match status" value="1"/>
</dbReference>
<dbReference type="WBParaSite" id="maker-unitig_24961-snap-gene-0.1-mRNA-1">
    <property type="protein sequence ID" value="maker-unitig_24961-snap-gene-0.1-mRNA-1"/>
    <property type="gene ID" value="maker-unitig_24961-snap-gene-0.1"/>
</dbReference>
<dbReference type="Gene3D" id="3.30.360.10">
    <property type="entry name" value="Dihydrodipicolinate Reductase, domain 2"/>
    <property type="match status" value="1"/>
</dbReference>
<comment type="similarity">
    <text evidence="2">Belongs to the glucose-6-phosphate dehydrogenase family.</text>
</comment>
<evidence type="ECO:0000259" key="10">
    <source>
        <dbReference type="Pfam" id="PF02781"/>
    </source>
</evidence>
<evidence type="ECO:0000256" key="2">
    <source>
        <dbReference type="ARBA" id="ARBA00009975"/>
    </source>
</evidence>
<dbReference type="InterPro" id="IPR022674">
    <property type="entry name" value="G6P_DH_NAD-bd"/>
</dbReference>
<dbReference type="EC" id="1.1.1.49" evidence="3"/>
<keyword evidence="5" id="KW-0521">NADP</keyword>
<dbReference type="GO" id="GO:0005829">
    <property type="term" value="C:cytosol"/>
    <property type="evidence" value="ECO:0007669"/>
    <property type="project" value="TreeGrafter"/>
</dbReference>
<dbReference type="SUPFAM" id="SSF51735">
    <property type="entry name" value="NAD(P)-binding Rossmann-fold domains"/>
    <property type="match status" value="1"/>
</dbReference>
<sequence>GSYDKREDFAKLEQYIRQRVQSTPVAIECTTWPYAFLVHARGHSFEIGVLQSYQQGWSRHLSNLFTEDQVYRIDHYLGKEMVQNVVVLPVCLIGFWRHCGIGIILLTCWSRKLWHGGRGGYFDEFGIIRDVMMQNHLLQVLSLIAMEKPLSMAADDIRDEKTSSSGNTLPIRKQANPVTLTTHCTSRVAGATYGMAALYIKNERWDGVPFIIRAGKALNETKCEVRIQFKDVSGDIFESGVVHPKRAWVFGAEETELDLSYSKRFSKVKLPDAYERLLLDVLCGSQVNFVRTDELREAWRIFTPILHELDAKAVKPLPYAYGARKRAP</sequence>
<dbReference type="PANTHER" id="PTHR23429:SF0">
    <property type="entry name" value="GLUCOSE-6-PHOSPHATE 1-DEHYDROGENASE"/>
    <property type="match status" value="1"/>
</dbReference>
<dbReference type="PRINTS" id="PR00079">
    <property type="entry name" value="G6PDHDRGNASE"/>
</dbReference>
<proteinExistence type="inferred from homology"/>
<evidence type="ECO:0000259" key="9">
    <source>
        <dbReference type="Pfam" id="PF00479"/>
    </source>
</evidence>
<organism evidence="11 12">
    <name type="scientific">Macrostomum lignano</name>
    <dbReference type="NCBI Taxonomy" id="282301"/>
    <lineage>
        <taxon>Eukaryota</taxon>
        <taxon>Metazoa</taxon>
        <taxon>Spiralia</taxon>
        <taxon>Lophotrochozoa</taxon>
        <taxon>Platyhelminthes</taxon>
        <taxon>Rhabditophora</taxon>
        <taxon>Macrostomorpha</taxon>
        <taxon>Macrostomida</taxon>
        <taxon>Macrostomidae</taxon>
        <taxon>Macrostomum</taxon>
    </lineage>
</organism>
<feature type="domain" description="Glucose-6-phosphate dehydrogenase NAD-binding" evidence="9">
    <location>
        <begin position="57"/>
        <end position="84"/>
    </location>
</feature>
<reference evidence="12" key="1">
    <citation type="submission" date="2016-11" db="UniProtKB">
        <authorList>
            <consortium name="WormBaseParasite"/>
        </authorList>
    </citation>
    <scope>IDENTIFICATION</scope>
</reference>
<evidence type="ECO:0000256" key="6">
    <source>
        <dbReference type="ARBA" id="ARBA00023002"/>
    </source>
</evidence>
<dbReference type="GO" id="GO:0050661">
    <property type="term" value="F:NADP binding"/>
    <property type="evidence" value="ECO:0007669"/>
    <property type="project" value="InterPro"/>
</dbReference>
<dbReference type="Pfam" id="PF00479">
    <property type="entry name" value="G6PD_N"/>
    <property type="match status" value="1"/>
</dbReference>
<evidence type="ECO:0000313" key="11">
    <source>
        <dbReference type="Proteomes" id="UP000095280"/>
    </source>
</evidence>